<dbReference type="Proteomes" id="UP000515163">
    <property type="component" value="Unplaced"/>
</dbReference>
<dbReference type="Gene3D" id="2.60.120.260">
    <property type="entry name" value="Galactose-binding domain-like"/>
    <property type="match status" value="1"/>
</dbReference>
<feature type="domain" description="F5/8 type C" evidence="3">
    <location>
        <begin position="1"/>
        <end position="107"/>
    </location>
</feature>
<dbReference type="CDD" id="cd00054">
    <property type="entry name" value="EGF_CA"/>
    <property type="match status" value="1"/>
</dbReference>
<evidence type="ECO:0000259" key="4">
    <source>
        <dbReference type="PROSITE" id="PS50026"/>
    </source>
</evidence>
<proteinExistence type="inferred from homology"/>
<accession>A0A6P8HX33</accession>
<dbReference type="GeneID" id="116293890"/>
<evidence type="ECO:0000256" key="1">
    <source>
        <dbReference type="ARBA" id="ARBA00006373"/>
    </source>
</evidence>
<dbReference type="InterPro" id="IPR000421">
    <property type="entry name" value="FA58C"/>
</dbReference>
<protein>
    <submittedName>
        <fullName evidence="6">Uncharacterized protein LOC116293890 isoform X1</fullName>
    </submittedName>
</protein>
<keyword evidence="2" id="KW-1015">Disulfide bond</keyword>
<dbReference type="InterPro" id="IPR000742">
    <property type="entry name" value="EGF"/>
</dbReference>
<dbReference type="InParanoid" id="A0A6P8HX33"/>
<keyword evidence="5" id="KW-1185">Reference proteome</keyword>
<dbReference type="PROSITE" id="PS50026">
    <property type="entry name" value="EGF_3"/>
    <property type="match status" value="1"/>
</dbReference>
<evidence type="ECO:0000256" key="2">
    <source>
        <dbReference type="PROSITE-ProRule" id="PRU00076"/>
    </source>
</evidence>
<feature type="domain" description="EGF-like" evidence="4">
    <location>
        <begin position="124"/>
        <end position="163"/>
    </location>
</feature>
<dbReference type="InterPro" id="IPR008979">
    <property type="entry name" value="Galactose-bd-like_sf"/>
</dbReference>
<keyword evidence="2" id="KW-0245">EGF-like domain</keyword>
<comment type="similarity">
    <text evidence="1">Belongs to the EGF domain peptide family.</text>
</comment>
<dbReference type="RefSeq" id="XP_031557245.1">
    <property type="nucleotide sequence ID" value="XM_031701385.1"/>
</dbReference>
<name>A0A6P8HX33_ACTTE</name>
<sequence length="227" mass="25021">MKLRMSTKSNTSRFQVDLGGLYFICSVAVQGHLQGEEQWVTTFKMSVSIDGRKWKFISGPGGSDIFQRSGRLASELFIGLDTAYRYVSFNPLSYNKRPCMGIELYGVGPIKGTLFFTLKTLRTHGSACELQNKCPHRTQCIIGSFPGSYSCRCPEGFVSSAAGGPAIKPGTDEHCRSINPTGKSIVLEVHKLPQRRQLAKSRASAAEIFNGHSKWFLSLTIVLKTMA</sequence>
<gene>
    <name evidence="6" type="primary">LOC116293890</name>
</gene>
<dbReference type="PROSITE" id="PS50022">
    <property type="entry name" value="FA58C_3"/>
    <property type="match status" value="1"/>
</dbReference>
<dbReference type="Pfam" id="PF00754">
    <property type="entry name" value="F5_F8_type_C"/>
    <property type="match status" value="1"/>
</dbReference>
<evidence type="ECO:0000313" key="5">
    <source>
        <dbReference type="Proteomes" id="UP000515163"/>
    </source>
</evidence>
<organism evidence="5 6">
    <name type="scientific">Actinia tenebrosa</name>
    <name type="common">Australian red waratah sea anemone</name>
    <dbReference type="NCBI Taxonomy" id="6105"/>
    <lineage>
        <taxon>Eukaryota</taxon>
        <taxon>Metazoa</taxon>
        <taxon>Cnidaria</taxon>
        <taxon>Anthozoa</taxon>
        <taxon>Hexacorallia</taxon>
        <taxon>Actiniaria</taxon>
        <taxon>Actiniidae</taxon>
        <taxon>Actinia</taxon>
    </lineage>
</organism>
<evidence type="ECO:0000259" key="3">
    <source>
        <dbReference type="PROSITE" id="PS50022"/>
    </source>
</evidence>
<comment type="caution">
    <text evidence="2">Lacks conserved residue(s) required for the propagation of feature annotation.</text>
</comment>
<evidence type="ECO:0000313" key="6">
    <source>
        <dbReference type="RefSeq" id="XP_031557245.1"/>
    </source>
</evidence>
<dbReference type="KEGG" id="aten:116293890"/>
<reference evidence="6" key="1">
    <citation type="submission" date="2025-08" db="UniProtKB">
        <authorList>
            <consortium name="RefSeq"/>
        </authorList>
    </citation>
    <scope>IDENTIFICATION</scope>
    <source>
        <tissue evidence="6">Tentacle</tissue>
    </source>
</reference>
<feature type="disulfide bond" evidence="2">
    <location>
        <begin position="134"/>
        <end position="151"/>
    </location>
</feature>
<dbReference type="AlphaFoldDB" id="A0A6P8HX33"/>
<dbReference type="SUPFAM" id="SSF49785">
    <property type="entry name" value="Galactose-binding domain-like"/>
    <property type="match status" value="1"/>
</dbReference>
<dbReference type="PANTHER" id="PTHR24543">
    <property type="entry name" value="MULTICOPPER OXIDASE-RELATED"/>
    <property type="match status" value="1"/>
</dbReference>